<accession>A0A0R1WUC0</accession>
<dbReference type="AlphaFoldDB" id="A0A0R1WUC0"/>
<dbReference type="Proteomes" id="UP000051054">
    <property type="component" value="Unassembled WGS sequence"/>
</dbReference>
<gene>
    <name evidence="1" type="ORF">FC40_GL000182</name>
</gene>
<reference evidence="1 2" key="1">
    <citation type="journal article" date="2015" name="Genome Announc.">
        <title>Expanding the biotechnology potential of lactobacilli through comparative genomics of 213 strains and associated genera.</title>
        <authorList>
            <person name="Sun Z."/>
            <person name="Harris H.M."/>
            <person name="McCann A."/>
            <person name="Guo C."/>
            <person name="Argimon S."/>
            <person name="Zhang W."/>
            <person name="Yang X."/>
            <person name="Jeffery I.B."/>
            <person name="Cooney J.C."/>
            <person name="Kagawa T.F."/>
            <person name="Liu W."/>
            <person name="Song Y."/>
            <person name="Salvetti E."/>
            <person name="Wrobel A."/>
            <person name="Rasinkangas P."/>
            <person name="Parkhill J."/>
            <person name="Rea M.C."/>
            <person name="O'Sullivan O."/>
            <person name="Ritari J."/>
            <person name="Douillard F.P."/>
            <person name="Paul Ross R."/>
            <person name="Yang R."/>
            <person name="Briner A.E."/>
            <person name="Felis G.E."/>
            <person name="de Vos W.M."/>
            <person name="Barrangou R."/>
            <person name="Klaenhammer T.R."/>
            <person name="Caufield P.W."/>
            <person name="Cui Y."/>
            <person name="Zhang H."/>
            <person name="O'Toole P.W."/>
        </authorList>
    </citation>
    <scope>NUCLEOTIDE SEQUENCE [LARGE SCALE GENOMIC DNA]</scope>
    <source>
        <strain evidence="1 2">DSM 18933</strain>
    </source>
</reference>
<keyword evidence="2" id="KW-1185">Reference proteome</keyword>
<dbReference type="OrthoDB" id="2248271at2"/>
<dbReference type="eggNOG" id="ENOG502ZK9P">
    <property type="taxonomic scope" value="Bacteria"/>
</dbReference>
<sequence length="116" mass="13363">MNNMLNYIPDDMNEVETKLYWMKAHGYPDITAQEVLEKGILDGTQYMLDEALDDSYWTALWKENDQQILVRGALGEEVGIITPREKHTTFSEDFKESAPFTWENIAQQIAKFVGGN</sequence>
<evidence type="ECO:0000313" key="2">
    <source>
        <dbReference type="Proteomes" id="UP000051054"/>
    </source>
</evidence>
<comment type="caution">
    <text evidence="1">The sequence shown here is derived from an EMBL/GenBank/DDBJ whole genome shotgun (WGS) entry which is preliminary data.</text>
</comment>
<proteinExistence type="predicted"/>
<dbReference type="STRING" id="1423755.FC40_GL000182"/>
<organism evidence="1 2">
    <name type="scientific">Ligilactobacillus hayakitensis DSM 18933 = JCM 14209</name>
    <dbReference type="NCBI Taxonomy" id="1423755"/>
    <lineage>
        <taxon>Bacteria</taxon>
        <taxon>Bacillati</taxon>
        <taxon>Bacillota</taxon>
        <taxon>Bacilli</taxon>
        <taxon>Lactobacillales</taxon>
        <taxon>Lactobacillaceae</taxon>
        <taxon>Ligilactobacillus</taxon>
    </lineage>
</organism>
<evidence type="ECO:0000313" key="1">
    <source>
        <dbReference type="EMBL" id="KRM19371.1"/>
    </source>
</evidence>
<name>A0A0R1WUC0_9LACO</name>
<dbReference type="PATRIC" id="fig|1423755.3.peg.195"/>
<dbReference type="RefSeq" id="WP_051523400.1">
    <property type="nucleotide sequence ID" value="NZ_AZGD01000052.1"/>
</dbReference>
<protein>
    <submittedName>
        <fullName evidence="1">Uncharacterized protein</fullName>
    </submittedName>
</protein>
<dbReference type="EMBL" id="AZGD01000052">
    <property type="protein sequence ID" value="KRM19371.1"/>
    <property type="molecule type" value="Genomic_DNA"/>
</dbReference>